<sequence length="123" mass="13515">MARSSARSFSGVLRRCIPYSLHTDYSVSVLSPLEMVEVAVTRTLFTDPEAVLAKAERASIDMALRAVTSVPAYQLLSEDEIGSLEVGKLADFVVLAEDPRTVSADQISEIDILETWMDGQRTH</sequence>
<protein>
    <submittedName>
        <fullName evidence="2">Amidohydrolase family protein</fullName>
    </submittedName>
</protein>
<reference evidence="2 3" key="1">
    <citation type="submission" date="2021-05" db="EMBL/GenBank/DDBJ databases">
        <title>Draft genomes of marine bacteria isolated from model chitin particles.</title>
        <authorList>
            <person name="Datta M.S."/>
            <person name="Schwartzman J.A."/>
            <person name="Cordero O."/>
        </authorList>
    </citation>
    <scope>NUCLEOTIDE SEQUENCE [LARGE SCALE GENOMIC DNA]</scope>
    <source>
        <strain evidence="2 3">4E07</strain>
    </source>
</reference>
<evidence type="ECO:0000259" key="1">
    <source>
        <dbReference type="Pfam" id="PF07969"/>
    </source>
</evidence>
<dbReference type="PANTHER" id="PTHR22642:SF2">
    <property type="entry name" value="PROTEIN LONG AFTER FAR-RED 3"/>
    <property type="match status" value="1"/>
</dbReference>
<comment type="caution">
    <text evidence="2">The sequence shown here is derived from an EMBL/GenBank/DDBJ whole genome shotgun (WGS) entry which is preliminary data.</text>
</comment>
<keyword evidence="3" id="KW-1185">Reference proteome</keyword>
<dbReference type="InterPro" id="IPR011059">
    <property type="entry name" value="Metal-dep_hydrolase_composite"/>
</dbReference>
<proteinExistence type="predicted"/>
<evidence type="ECO:0000313" key="2">
    <source>
        <dbReference type="EMBL" id="MBT3139482.1"/>
    </source>
</evidence>
<evidence type="ECO:0000313" key="3">
    <source>
        <dbReference type="Proteomes" id="UP000763802"/>
    </source>
</evidence>
<dbReference type="EMBL" id="JAHHDY010000001">
    <property type="protein sequence ID" value="MBT3139482.1"/>
    <property type="molecule type" value="Genomic_DNA"/>
</dbReference>
<gene>
    <name evidence="2" type="ORF">KL867_00305</name>
</gene>
<dbReference type="Gene3D" id="2.30.40.10">
    <property type="entry name" value="Urease, subunit C, domain 1"/>
    <property type="match status" value="1"/>
</dbReference>
<dbReference type="Proteomes" id="UP000763802">
    <property type="component" value="Unassembled WGS sequence"/>
</dbReference>
<dbReference type="Gene3D" id="3.20.20.140">
    <property type="entry name" value="Metal-dependent hydrolases"/>
    <property type="match status" value="1"/>
</dbReference>
<dbReference type="PANTHER" id="PTHR22642">
    <property type="entry name" value="IMIDAZOLONEPROPIONASE"/>
    <property type="match status" value="1"/>
</dbReference>
<name>A0ABS5WK44_9RHOB</name>
<feature type="domain" description="Amidohydrolase 3" evidence="1">
    <location>
        <begin position="16"/>
        <end position="122"/>
    </location>
</feature>
<dbReference type="SUPFAM" id="SSF51338">
    <property type="entry name" value="Composite domain of metallo-dependent hydrolases"/>
    <property type="match status" value="1"/>
</dbReference>
<organism evidence="2 3">
    <name type="scientific">Falsiruegeria litorea</name>
    <dbReference type="NCBI Taxonomy" id="1280831"/>
    <lineage>
        <taxon>Bacteria</taxon>
        <taxon>Pseudomonadati</taxon>
        <taxon>Pseudomonadota</taxon>
        <taxon>Alphaproteobacteria</taxon>
        <taxon>Rhodobacterales</taxon>
        <taxon>Roseobacteraceae</taxon>
        <taxon>Falsiruegeria</taxon>
    </lineage>
</organism>
<dbReference type="Pfam" id="PF07969">
    <property type="entry name" value="Amidohydro_3"/>
    <property type="match status" value="1"/>
</dbReference>
<dbReference type="InterPro" id="IPR013108">
    <property type="entry name" value="Amidohydro_3"/>
</dbReference>
<accession>A0ABS5WK44</accession>